<dbReference type="Gene3D" id="1.20.1250.20">
    <property type="entry name" value="MFS general substrate transporter like domains"/>
    <property type="match status" value="1"/>
</dbReference>
<evidence type="ECO:0000313" key="10">
    <source>
        <dbReference type="EMBL" id="GAA4093872.1"/>
    </source>
</evidence>
<keyword evidence="11" id="KW-1185">Reference proteome</keyword>
<feature type="transmembrane region" description="Helical" evidence="8">
    <location>
        <begin position="395"/>
        <end position="417"/>
    </location>
</feature>
<accession>A0ABP7WPY4</accession>
<dbReference type="InterPro" id="IPR011701">
    <property type="entry name" value="MFS"/>
</dbReference>
<comment type="similarity">
    <text evidence="2">Belongs to the major facilitator superfamily.</text>
</comment>
<keyword evidence="7 8" id="KW-0472">Membrane</keyword>
<feature type="transmembrane region" description="Helical" evidence="8">
    <location>
        <begin position="119"/>
        <end position="138"/>
    </location>
</feature>
<keyword evidence="5 8" id="KW-0812">Transmembrane</keyword>
<gene>
    <name evidence="10" type="ORF">GCM10022214_65140</name>
</gene>
<keyword evidence="3" id="KW-0813">Transport</keyword>
<organism evidence="10 11">
    <name type="scientific">Actinomadura miaoliensis</name>
    <dbReference type="NCBI Taxonomy" id="430685"/>
    <lineage>
        <taxon>Bacteria</taxon>
        <taxon>Bacillati</taxon>
        <taxon>Actinomycetota</taxon>
        <taxon>Actinomycetes</taxon>
        <taxon>Streptosporangiales</taxon>
        <taxon>Thermomonosporaceae</taxon>
        <taxon>Actinomadura</taxon>
    </lineage>
</organism>
<feature type="transmembrane region" description="Helical" evidence="8">
    <location>
        <begin position="255"/>
        <end position="275"/>
    </location>
</feature>
<proteinExistence type="inferred from homology"/>
<dbReference type="Pfam" id="PF07690">
    <property type="entry name" value="MFS_1"/>
    <property type="match status" value="1"/>
</dbReference>
<reference evidence="11" key="1">
    <citation type="journal article" date="2019" name="Int. J. Syst. Evol. Microbiol.">
        <title>The Global Catalogue of Microorganisms (GCM) 10K type strain sequencing project: providing services to taxonomists for standard genome sequencing and annotation.</title>
        <authorList>
            <consortium name="The Broad Institute Genomics Platform"/>
            <consortium name="The Broad Institute Genome Sequencing Center for Infectious Disease"/>
            <person name="Wu L."/>
            <person name="Ma J."/>
        </authorList>
    </citation>
    <scope>NUCLEOTIDE SEQUENCE [LARGE SCALE GENOMIC DNA]</scope>
    <source>
        <strain evidence="11">JCM 16702</strain>
    </source>
</reference>
<comment type="subcellular location">
    <subcellularLocation>
        <location evidence="1">Cell membrane</location>
        <topology evidence="1">Multi-pass membrane protein</topology>
    </subcellularLocation>
</comment>
<name>A0ABP7WPY4_9ACTN</name>
<dbReference type="EMBL" id="BAAAZG010000051">
    <property type="protein sequence ID" value="GAA4093872.1"/>
    <property type="molecule type" value="Genomic_DNA"/>
</dbReference>
<evidence type="ECO:0000256" key="8">
    <source>
        <dbReference type="SAM" id="Phobius"/>
    </source>
</evidence>
<evidence type="ECO:0000313" key="11">
    <source>
        <dbReference type="Proteomes" id="UP001500683"/>
    </source>
</evidence>
<dbReference type="PANTHER" id="PTHR43271:SF2">
    <property type="entry name" value="BLL2771 PROTEIN"/>
    <property type="match status" value="1"/>
</dbReference>
<dbReference type="InterPro" id="IPR036259">
    <property type="entry name" value="MFS_trans_sf"/>
</dbReference>
<sequence length="426" mass="43023">MGHMIATTATNRLVDFQPVGWLLSPTMERTTSPPKTSAASADQAPSYAPTVSTAAVLGLTALLATSQLYAMIPLLGPAAADWHTGAASLTWLVSAFGLGYAAGFLLFGPLSDRFGRRRVIVAGIAATAVTTGLVAAAPGPHAALALRVLQGVTTGAFPPVAMAYIAERVAPRHRLTTVTLLTTGFLSAAVVGQLVAQGLAAALDWRAFFVVGAAAFVLLALVLLRVLLPDEPRTDGSPLDAYRAMPPLLVRRDLLPLYLATTTVLAAFVAIYTGLQLTGTTGLLGLRASALPVILAVPLLSSRLARVPARARLALALATAAAGVALVGLLHPGTLGLALLLMLVTAGIAVAIPTLIDTIGSRAGAARAPAVSLYSALLFAGASLGPQIAGTLAAHGLAALGFALAALLAAGAVLPLAGPRAARSGR</sequence>
<evidence type="ECO:0000256" key="6">
    <source>
        <dbReference type="ARBA" id="ARBA00022989"/>
    </source>
</evidence>
<dbReference type="PROSITE" id="PS00217">
    <property type="entry name" value="SUGAR_TRANSPORT_2"/>
    <property type="match status" value="1"/>
</dbReference>
<evidence type="ECO:0000256" key="1">
    <source>
        <dbReference type="ARBA" id="ARBA00004651"/>
    </source>
</evidence>
<feature type="transmembrane region" description="Helical" evidence="8">
    <location>
        <begin position="368"/>
        <end position="389"/>
    </location>
</feature>
<evidence type="ECO:0000259" key="9">
    <source>
        <dbReference type="PROSITE" id="PS50850"/>
    </source>
</evidence>
<keyword evidence="6 8" id="KW-1133">Transmembrane helix</keyword>
<dbReference type="PROSITE" id="PS50850">
    <property type="entry name" value="MFS"/>
    <property type="match status" value="1"/>
</dbReference>
<dbReference type="InterPro" id="IPR005829">
    <property type="entry name" value="Sugar_transporter_CS"/>
</dbReference>
<evidence type="ECO:0000256" key="2">
    <source>
        <dbReference type="ARBA" id="ARBA00008335"/>
    </source>
</evidence>
<dbReference type="InterPro" id="IPR020846">
    <property type="entry name" value="MFS_dom"/>
</dbReference>
<evidence type="ECO:0000256" key="4">
    <source>
        <dbReference type="ARBA" id="ARBA00022475"/>
    </source>
</evidence>
<feature type="transmembrane region" description="Helical" evidence="8">
    <location>
        <begin position="281"/>
        <end position="301"/>
    </location>
</feature>
<feature type="transmembrane region" description="Helical" evidence="8">
    <location>
        <begin position="313"/>
        <end position="331"/>
    </location>
</feature>
<evidence type="ECO:0000256" key="7">
    <source>
        <dbReference type="ARBA" id="ARBA00023136"/>
    </source>
</evidence>
<evidence type="ECO:0000256" key="5">
    <source>
        <dbReference type="ARBA" id="ARBA00022692"/>
    </source>
</evidence>
<feature type="transmembrane region" description="Helical" evidence="8">
    <location>
        <begin position="178"/>
        <end position="201"/>
    </location>
</feature>
<feature type="transmembrane region" description="Helical" evidence="8">
    <location>
        <begin position="54"/>
        <end position="76"/>
    </location>
</feature>
<feature type="transmembrane region" description="Helical" evidence="8">
    <location>
        <begin position="207"/>
        <end position="228"/>
    </location>
</feature>
<feature type="domain" description="Major facilitator superfamily (MFS) profile" evidence="9">
    <location>
        <begin position="53"/>
        <end position="423"/>
    </location>
</feature>
<dbReference type="SUPFAM" id="SSF103473">
    <property type="entry name" value="MFS general substrate transporter"/>
    <property type="match status" value="1"/>
</dbReference>
<keyword evidence="4" id="KW-1003">Cell membrane</keyword>
<dbReference type="PANTHER" id="PTHR43271">
    <property type="entry name" value="BLL2771 PROTEIN"/>
    <property type="match status" value="1"/>
</dbReference>
<protein>
    <submittedName>
        <fullName evidence="10">MFS transporter</fullName>
    </submittedName>
</protein>
<dbReference type="Proteomes" id="UP001500683">
    <property type="component" value="Unassembled WGS sequence"/>
</dbReference>
<feature type="transmembrane region" description="Helical" evidence="8">
    <location>
        <begin position="144"/>
        <end position="166"/>
    </location>
</feature>
<feature type="transmembrane region" description="Helical" evidence="8">
    <location>
        <begin position="337"/>
        <end position="356"/>
    </location>
</feature>
<evidence type="ECO:0000256" key="3">
    <source>
        <dbReference type="ARBA" id="ARBA00022448"/>
    </source>
</evidence>
<feature type="transmembrane region" description="Helical" evidence="8">
    <location>
        <begin position="88"/>
        <end position="107"/>
    </location>
</feature>
<comment type="caution">
    <text evidence="10">The sequence shown here is derived from an EMBL/GenBank/DDBJ whole genome shotgun (WGS) entry which is preliminary data.</text>
</comment>